<name>A0A6A6IC53_9PLEO</name>
<evidence type="ECO:0000256" key="1">
    <source>
        <dbReference type="SAM" id="MobiDB-lite"/>
    </source>
</evidence>
<keyword evidence="5" id="KW-1185">Reference proteome</keyword>
<dbReference type="Proteomes" id="UP000800094">
    <property type="component" value="Unassembled WGS sequence"/>
</dbReference>
<feature type="chain" id="PRO_5025510794" description="Mid2 domain-containing protein" evidence="3">
    <location>
        <begin position="39"/>
        <end position="293"/>
    </location>
</feature>
<dbReference type="RefSeq" id="XP_033683000.1">
    <property type="nucleotide sequence ID" value="XM_033822113.1"/>
</dbReference>
<accession>A0A6A6IC53</accession>
<proteinExistence type="predicted"/>
<protein>
    <recommendedName>
        <fullName evidence="6">Mid2 domain-containing protein</fullName>
    </recommendedName>
</protein>
<keyword evidence="2" id="KW-0812">Transmembrane</keyword>
<feature type="signal peptide" evidence="3">
    <location>
        <begin position="1"/>
        <end position="38"/>
    </location>
</feature>
<evidence type="ECO:0008006" key="6">
    <source>
        <dbReference type="Google" id="ProtNLM"/>
    </source>
</evidence>
<evidence type="ECO:0000313" key="5">
    <source>
        <dbReference type="Proteomes" id="UP000800094"/>
    </source>
</evidence>
<keyword evidence="3" id="KW-0732">Signal</keyword>
<dbReference type="EMBL" id="ML987196">
    <property type="protein sequence ID" value="KAF2247996.1"/>
    <property type="molecule type" value="Genomic_DNA"/>
</dbReference>
<keyword evidence="2" id="KW-1133">Transmembrane helix</keyword>
<evidence type="ECO:0000313" key="4">
    <source>
        <dbReference type="EMBL" id="KAF2247996.1"/>
    </source>
</evidence>
<dbReference type="AlphaFoldDB" id="A0A6A6IC53"/>
<reference evidence="4" key="1">
    <citation type="journal article" date="2020" name="Stud. Mycol.">
        <title>101 Dothideomycetes genomes: a test case for predicting lifestyles and emergence of pathogens.</title>
        <authorList>
            <person name="Haridas S."/>
            <person name="Albert R."/>
            <person name="Binder M."/>
            <person name="Bloem J."/>
            <person name="Labutti K."/>
            <person name="Salamov A."/>
            <person name="Andreopoulos B."/>
            <person name="Baker S."/>
            <person name="Barry K."/>
            <person name="Bills G."/>
            <person name="Bluhm B."/>
            <person name="Cannon C."/>
            <person name="Castanera R."/>
            <person name="Culley D."/>
            <person name="Daum C."/>
            <person name="Ezra D."/>
            <person name="Gonzalez J."/>
            <person name="Henrissat B."/>
            <person name="Kuo A."/>
            <person name="Liang C."/>
            <person name="Lipzen A."/>
            <person name="Lutzoni F."/>
            <person name="Magnuson J."/>
            <person name="Mondo S."/>
            <person name="Nolan M."/>
            <person name="Ohm R."/>
            <person name="Pangilinan J."/>
            <person name="Park H.-J."/>
            <person name="Ramirez L."/>
            <person name="Alfaro M."/>
            <person name="Sun H."/>
            <person name="Tritt A."/>
            <person name="Yoshinaga Y."/>
            <person name="Zwiers L.-H."/>
            <person name="Turgeon B."/>
            <person name="Goodwin S."/>
            <person name="Spatafora J."/>
            <person name="Crous P."/>
            <person name="Grigoriev I."/>
        </authorList>
    </citation>
    <scope>NUCLEOTIDE SEQUENCE</scope>
    <source>
        <strain evidence="4">CBS 122368</strain>
    </source>
</reference>
<organism evidence="4 5">
    <name type="scientific">Trematosphaeria pertusa</name>
    <dbReference type="NCBI Taxonomy" id="390896"/>
    <lineage>
        <taxon>Eukaryota</taxon>
        <taxon>Fungi</taxon>
        <taxon>Dikarya</taxon>
        <taxon>Ascomycota</taxon>
        <taxon>Pezizomycotina</taxon>
        <taxon>Dothideomycetes</taxon>
        <taxon>Pleosporomycetidae</taxon>
        <taxon>Pleosporales</taxon>
        <taxon>Massarineae</taxon>
        <taxon>Trematosphaeriaceae</taxon>
        <taxon>Trematosphaeria</taxon>
    </lineage>
</organism>
<evidence type="ECO:0000256" key="3">
    <source>
        <dbReference type="SAM" id="SignalP"/>
    </source>
</evidence>
<dbReference type="GeneID" id="54575443"/>
<feature type="transmembrane region" description="Helical" evidence="2">
    <location>
        <begin position="218"/>
        <end position="239"/>
    </location>
</feature>
<sequence>MEDIQRLSRMRIRQHPRTPSSLGLLVLCGVLFAPPALCDCYYSNGTTNRDPIYQECPDTPTCCVLNRNNLDGTNDICLPNGVCQNALFPGGGEGPSYWRDSCIFKNWEDGNCLNICTDDDAAKKFGNFMLTPCDGTSTSEWWCCGSSVDCCGSDNPNRHRIFPTLTIPSASAPSFPTSPTSETGLVALTTSSLVHSASPASDGSIPTHNEGLSTGVKAGIGAGACLGGLAIFAFGFYIARWLQRRKRAIADPKELYVPGYVGPSGLLIQAAPPTMAPEPVPVETGDAPKHEMP</sequence>
<evidence type="ECO:0000256" key="2">
    <source>
        <dbReference type="SAM" id="Phobius"/>
    </source>
</evidence>
<keyword evidence="2" id="KW-0472">Membrane</keyword>
<dbReference type="OrthoDB" id="5215637at2759"/>
<gene>
    <name evidence="4" type="ORF">BU26DRAFT_325395</name>
</gene>
<feature type="region of interest" description="Disordered" evidence="1">
    <location>
        <begin position="272"/>
        <end position="293"/>
    </location>
</feature>